<dbReference type="RefSeq" id="XP_007680089.1">
    <property type="nucleotide sequence ID" value="XM_007681899.1"/>
</dbReference>
<evidence type="ECO:0000313" key="2">
    <source>
        <dbReference type="Proteomes" id="UP000011761"/>
    </source>
</evidence>
<dbReference type="AlphaFoldDB" id="M2M8M4"/>
<dbReference type="KEGG" id="bcom:BAUCODRAFT_261245"/>
<dbReference type="HOGENOM" id="CLU_1777085_0_0_1"/>
<evidence type="ECO:0000313" key="1">
    <source>
        <dbReference type="EMBL" id="EMC92746.1"/>
    </source>
</evidence>
<protein>
    <submittedName>
        <fullName evidence="1">Uncharacterized protein</fullName>
    </submittedName>
</protein>
<dbReference type="EMBL" id="KB445561">
    <property type="protein sequence ID" value="EMC92746.1"/>
    <property type="molecule type" value="Genomic_DNA"/>
</dbReference>
<reference evidence="1 2" key="1">
    <citation type="journal article" date="2012" name="PLoS Pathog.">
        <title>Diverse lifestyles and strategies of plant pathogenesis encoded in the genomes of eighteen Dothideomycetes fungi.</title>
        <authorList>
            <person name="Ohm R.A."/>
            <person name="Feau N."/>
            <person name="Henrissat B."/>
            <person name="Schoch C.L."/>
            <person name="Horwitz B.A."/>
            <person name="Barry K.W."/>
            <person name="Condon B.J."/>
            <person name="Copeland A.C."/>
            <person name="Dhillon B."/>
            <person name="Glaser F."/>
            <person name="Hesse C.N."/>
            <person name="Kosti I."/>
            <person name="LaButti K."/>
            <person name="Lindquist E.A."/>
            <person name="Lucas S."/>
            <person name="Salamov A.A."/>
            <person name="Bradshaw R.E."/>
            <person name="Ciuffetti L."/>
            <person name="Hamelin R.C."/>
            <person name="Kema G.H.J."/>
            <person name="Lawrence C."/>
            <person name="Scott J.A."/>
            <person name="Spatafora J.W."/>
            <person name="Turgeon B.G."/>
            <person name="de Wit P.J.G.M."/>
            <person name="Zhong S."/>
            <person name="Goodwin S.B."/>
            <person name="Grigoriev I.V."/>
        </authorList>
    </citation>
    <scope>NUCLEOTIDE SEQUENCE [LARGE SCALE GENOMIC DNA]</scope>
    <source>
        <strain evidence="1 2">UAMH 10762</strain>
    </source>
</reference>
<accession>M2M8M4</accession>
<dbReference type="GeneID" id="19110378"/>
<keyword evidence="2" id="KW-1185">Reference proteome</keyword>
<organism evidence="1 2">
    <name type="scientific">Baudoinia panamericana (strain UAMH 10762)</name>
    <name type="common">Angels' share fungus</name>
    <name type="synonym">Baudoinia compniacensis (strain UAMH 10762)</name>
    <dbReference type="NCBI Taxonomy" id="717646"/>
    <lineage>
        <taxon>Eukaryota</taxon>
        <taxon>Fungi</taxon>
        <taxon>Dikarya</taxon>
        <taxon>Ascomycota</taxon>
        <taxon>Pezizomycotina</taxon>
        <taxon>Dothideomycetes</taxon>
        <taxon>Dothideomycetidae</taxon>
        <taxon>Mycosphaerellales</taxon>
        <taxon>Teratosphaeriaceae</taxon>
        <taxon>Baudoinia</taxon>
    </lineage>
</organism>
<name>M2M8M4_BAUPA</name>
<proteinExistence type="predicted"/>
<gene>
    <name evidence="1" type="ORF">BAUCODRAFT_261245</name>
</gene>
<dbReference type="Proteomes" id="UP000011761">
    <property type="component" value="Unassembled WGS sequence"/>
</dbReference>
<sequence>MLFSANAQRRAAIQQTASTDFDRSRVPWSTSMLSPSSARPICSAFMLGAETMPCLKRNVSGMRGLAWLYTCLLLVCHPAIRKQSCLVTAVEALYTHYSILRQTLGLLSCQQSSQPGPSQRCSNSSICPVPRRARTCKLGERSDLKL</sequence>